<name>A0AAN8SEW7_POLSC</name>
<evidence type="ECO:0000313" key="2">
    <source>
        <dbReference type="EMBL" id="KAK6645239.1"/>
    </source>
</evidence>
<organism evidence="2 3">
    <name type="scientific">Polyplax serrata</name>
    <name type="common">Common mouse louse</name>
    <dbReference type="NCBI Taxonomy" id="468196"/>
    <lineage>
        <taxon>Eukaryota</taxon>
        <taxon>Metazoa</taxon>
        <taxon>Ecdysozoa</taxon>
        <taxon>Arthropoda</taxon>
        <taxon>Hexapoda</taxon>
        <taxon>Insecta</taxon>
        <taxon>Pterygota</taxon>
        <taxon>Neoptera</taxon>
        <taxon>Paraneoptera</taxon>
        <taxon>Psocodea</taxon>
        <taxon>Troctomorpha</taxon>
        <taxon>Phthiraptera</taxon>
        <taxon>Anoplura</taxon>
        <taxon>Polyplacidae</taxon>
        <taxon>Polyplax</taxon>
    </lineage>
</organism>
<evidence type="ECO:0000313" key="3">
    <source>
        <dbReference type="Proteomes" id="UP001372834"/>
    </source>
</evidence>
<dbReference type="AlphaFoldDB" id="A0AAN8SEW7"/>
<comment type="caution">
    <text evidence="2">The sequence shown here is derived from an EMBL/GenBank/DDBJ whole genome shotgun (WGS) entry which is preliminary data.</text>
</comment>
<proteinExistence type="predicted"/>
<protein>
    <submittedName>
        <fullName evidence="2">Uncharacterized protein</fullName>
    </submittedName>
</protein>
<accession>A0AAN8SEW7</accession>
<reference evidence="2 3" key="1">
    <citation type="submission" date="2023-10" db="EMBL/GenBank/DDBJ databases">
        <title>Genomes of two closely related lineages of the louse Polyplax serrata with different host specificities.</title>
        <authorList>
            <person name="Martinu J."/>
            <person name="Tarabai H."/>
            <person name="Stefka J."/>
            <person name="Hypsa V."/>
        </authorList>
    </citation>
    <scope>NUCLEOTIDE SEQUENCE [LARGE SCALE GENOMIC DNA]</scope>
    <source>
        <strain evidence="2">HR10_N</strain>
    </source>
</reference>
<evidence type="ECO:0000256" key="1">
    <source>
        <dbReference type="SAM" id="MobiDB-lite"/>
    </source>
</evidence>
<feature type="region of interest" description="Disordered" evidence="1">
    <location>
        <begin position="17"/>
        <end position="46"/>
    </location>
</feature>
<sequence length="115" mass="13191">MGFVRCHSMRLQRQRELGKCVPSHPSDEDGDGWRGNNLRGKQMEGKEMKIPMKYEVKAGRRRKLPLYIIKPEKNKFPSEDADKQTSGVHLEETGVDVQYDLQARYNLEKTVGAAT</sequence>
<dbReference type="Proteomes" id="UP001372834">
    <property type="component" value="Unassembled WGS sequence"/>
</dbReference>
<dbReference type="EMBL" id="JAWJWE010000001">
    <property type="protein sequence ID" value="KAK6645239.1"/>
    <property type="molecule type" value="Genomic_DNA"/>
</dbReference>
<gene>
    <name evidence="2" type="ORF">RUM43_001515</name>
</gene>